<evidence type="ECO:0000313" key="2">
    <source>
        <dbReference type="EMBL" id="KAK3346167.1"/>
    </source>
</evidence>
<protein>
    <submittedName>
        <fullName evidence="2">Uncharacterized protein</fullName>
    </submittedName>
</protein>
<keyword evidence="3" id="KW-1185">Reference proteome</keyword>
<dbReference type="AlphaFoldDB" id="A0AAJ0HAU3"/>
<keyword evidence="1" id="KW-0732">Signal</keyword>
<reference evidence="2" key="1">
    <citation type="journal article" date="2023" name="Mol. Phylogenet. Evol.">
        <title>Genome-scale phylogeny and comparative genomics of the fungal order Sordariales.</title>
        <authorList>
            <person name="Hensen N."/>
            <person name="Bonometti L."/>
            <person name="Westerberg I."/>
            <person name="Brannstrom I.O."/>
            <person name="Guillou S."/>
            <person name="Cros-Aarteil S."/>
            <person name="Calhoun S."/>
            <person name="Haridas S."/>
            <person name="Kuo A."/>
            <person name="Mondo S."/>
            <person name="Pangilinan J."/>
            <person name="Riley R."/>
            <person name="LaButti K."/>
            <person name="Andreopoulos B."/>
            <person name="Lipzen A."/>
            <person name="Chen C."/>
            <person name="Yan M."/>
            <person name="Daum C."/>
            <person name="Ng V."/>
            <person name="Clum A."/>
            <person name="Steindorff A."/>
            <person name="Ohm R.A."/>
            <person name="Martin F."/>
            <person name="Silar P."/>
            <person name="Natvig D.O."/>
            <person name="Lalanne C."/>
            <person name="Gautier V."/>
            <person name="Ament-Velasquez S.L."/>
            <person name="Kruys A."/>
            <person name="Hutchinson M.I."/>
            <person name="Powell A.J."/>
            <person name="Barry K."/>
            <person name="Miller A.N."/>
            <person name="Grigoriev I.V."/>
            <person name="Debuchy R."/>
            <person name="Gladieux P."/>
            <person name="Hiltunen Thoren M."/>
            <person name="Johannesson H."/>
        </authorList>
    </citation>
    <scope>NUCLEOTIDE SEQUENCE</scope>
    <source>
        <strain evidence="2">CBS 955.72</strain>
    </source>
</reference>
<feature type="signal peptide" evidence="1">
    <location>
        <begin position="1"/>
        <end position="21"/>
    </location>
</feature>
<dbReference type="EMBL" id="JAUIQD010000006">
    <property type="protein sequence ID" value="KAK3346167.1"/>
    <property type="molecule type" value="Genomic_DNA"/>
</dbReference>
<feature type="chain" id="PRO_5042463027" evidence="1">
    <location>
        <begin position="22"/>
        <end position="172"/>
    </location>
</feature>
<dbReference type="Proteomes" id="UP001275084">
    <property type="component" value="Unassembled WGS sequence"/>
</dbReference>
<organism evidence="2 3">
    <name type="scientific">Lasiosphaeria hispida</name>
    <dbReference type="NCBI Taxonomy" id="260671"/>
    <lineage>
        <taxon>Eukaryota</taxon>
        <taxon>Fungi</taxon>
        <taxon>Dikarya</taxon>
        <taxon>Ascomycota</taxon>
        <taxon>Pezizomycotina</taxon>
        <taxon>Sordariomycetes</taxon>
        <taxon>Sordariomycetidae</taxon>
        <taxon>Sordariales</taxon>
        <taxon>Lasiosphaeriaceae</taxon>
        <taxon>Lasiosphaeria</taxon>
    </lineage>
</organism>
<reference evidence="2" key="2">
    <citation type="submission" date="2023-06" db="EMBL/GenBank/DDBJ databases">
        <authorList>
            <consortium name="Lawrence Berkeley National Laboratory"/>
            <person name="Haridas S."/>
            <person name="Hensen N."/>
            <person name="Bonometti L."/>
            <person name="Westerberg I."/>
            <person name="Brannstrom I.O."/>
            <person name="Guillou S."/>
            <person name="Cros-Aarteil S."/>
            <person name="Calhoun S."/>
            <person name="Kuo A."/>
            <person name="Mondo S."/>
            <person name="Pangilinan J."/>
            <person name="Riley R."/>
            <person name="Labutti K."/>
            <person name="Andreopoulos B."/>
            <person name="Lipzen A."/>
            <person name="Chen C."/>
            <person name="Yanf M."/>
            <person name="Daum C."/>
            <person name="Ng V."/>
            <person name="Clum A."/>
            <person name="Steindorff A."/>
            <person name="Ohm R."/>
            <person name="Martin F."/>
            <person name="Silar P."/>
            <person name="Natvig D."/>
            <person name="Lalanne C."/>
            <person name="Gautier V."/>
            <person name="Ament-Velasquez S.L."/>
            <person name="Kruys A."/>
            <person name="Hutchinson M.I."/>
            <person name="Powell A.J."/>
            <person name="Barry K."/>
            <person name="Miller A.N."/>
            <person name="Grigoriev I.V."/>
            <person name="Debuchy R."/>
            <person name="Gladieux P."/>
            <person name="Thoren M.H."/>
            <person name="Johannesson H."/>
        </authorList>
    </citation>
    <scope>NUCLEOTIDE SEQUENCE</scope>
    <source>
        <strain evidence="2">CBS 955.72</strain>
    </source>
</reference>
<sequence length="172" mass="18415">MLFRSAIAVVTLLSLGHCLEAALPGGVGLALYSKAGFKGRNCTVKMADLKEGACFNLPDDISIHSVKKSGVRKSGLKKSGPQCCLLYRSACPAVSYGKYGQAPGYLHQRVFGSLNDLAPYGFAGSVRSVVCPSSDICSGLLQDEVFSPTDEVYLRHYWLDVLNIPGREKVGP</sequence>
<comment type="caution">
    <text evidence="2">The sequence shown here is derived from an EMBL/GenBank/DDBJ whole genome shotgun (WGS) entry which is preliminary data.</text>
</comment>
<gene>
    <name evidence="2" type="ORF">B0T25DRAFT_270749</name>
</gene>
<evidence type="ECO:0000256" key="1">
    <source>
        <dbReference type="SAM" id="SignalP"/>
    </source>
</evidence>
<evidence type="ECO:0000313" key="3">
    <source>
        <dbReference type="Proteomes" id="UP001275084"/>
    </source>
</evidence>
<proteinExistence type="predicted"/>
<name>A0AAJ0HAU3_9PEZI</name>
<accession>A0AAJ0HAU3</accession>